<dbReference type="Gene3D" id="3.30.70.890">
    <property type="entry name" value="GHMP kinase, C-terminal domain"/>
    <property type="match status" value="1"/>
</dbReference>
<evidence type="ECO:0000256" key="4">
    <source>
        <dbReference type="ARBA" id="ARBA00022679"/>
    </source>
</evidence>
<keyword evidence="6 9" id="KW-0418">Kinase</keyword>
<evidence type="ECO:0000256" key="1">
    <source>
        <dbReference type="ARBA" id="ARBA00009684"/>
    </source>
</evidence>
<dbReference type="InterPro" id="IPR036554">
    <property type="entry name" value="GHMP_kinase_C_sf"/>
</dbReference>
<dbReference type="EC" id="2.7.1.148" evidence="2 9"/>
<dbReference type="GO" id="GO:0016114">
    <property type="term" value="P:terpenoid biosynthetic process"/>
    <property type="evidence" value="ECO:0007669"/>
    <property type="project" value="InterPro"/>
</dbReference>
<comment type="catalytic activity">
    <reaction evidence="9">
        <text>4-CDP-2-C-methyl-D-erythritol + ATP = 4-CDP-2-C-methyl-D-erythritol 2-phosphate + ADP + H(+)</text>
        <dbReference type="Rhea" id="RHEA:18437"/>
        <dbReference type="ChEBI" id="CHEBI:15378"/>
        <dbReference type="ChEBI" id="CHEBI:30616"/>
        <dbReference type="ChEBI" id="CHEBI:57823"/>
        <dbReference type="ChEBI" id="CHEBI:57919"/>
        <dbReference type="ChEBI" id="CHEBI:456216"/>
        <dbReference type="EC" id="2.7.1.148"/>
    </reaction>
</comment>
<keyword evidence="5 9" id="KW-0547">Nucleotide-binding</keyword>
<evidence type="ECO:0000256" key="3">
    <source>
        <dbReference type="ARBA" id="ARBA00017473"/>
    </source>
</evidence>
<protein>
    <recommendedName>
        <fullName evidence="3 9">4-diphosphocytidyl-2-C-methyl-D-erythritol kinase</fullName>
        <shortName evidence="9">CMK</shortName>
        <ecNumber evidence="2 9">2.7.1.148</ecNumber>
    </recommendedName>
    <alternativeName>
        <fullName evidence="8 9">4-(cytidine-5'-diphospho)-2-C-methyl-D-erythritol kinase</fullName>
    </alternativeName>
</protein>
<dbReference type="Pfam" id="PF08544">
    <property type="entry name" value="GHMP_kinases_C"/>
    <property type="match status" value="1"/>
</dbReference>
<feature type="binding site" evidence="9">
    <location>
        <begin position="96"/>
        <end position="106"/>
    </location>
    <ligand>
        <name>ATP</name>
        <dbReference type="ChEBI" id="CHEBI:30616"/>
    </ligand>
</feature>
<dbReference type="PANTHER" id="PTHR43527">
    <property type="entry name" value="4-DIPHOSPHOCYTIDYL-2-C-METHYL-D-ERYTHRITOL KINASE, CHLOROPLASTIC"/>
    <property type="match status" value="1"/>
</dbReference>
<sequence>MKAPGKVNLCLLVGAPRPDGLHPLVSLVQPVDLADTLELKDRVKGSDPFTTSLASDEVVCEGVDGENLALRALREFRAATGWDGPPLTIEITKRIPIAAGMAGGSSDAAAALRIISEVSGIAVPEDVPMRLGADVTVMLRGERALMTGAGEHVEPLPGEKPPLIVVPVDAALGAGEVYREFDANDTPRSPDELAAAAEALRHGVYEPVNDLEPAARRLCPLIDRALQALRDVGAESPMVSGSGPTVFGISDDPEALAFLQTAYPRAVAA</sequence>
<proteinExistence type="inferred from homology"/>
<dbReference type="AlphaFoldDB" id="A0A660LFK8"/>
<keyword evidence="13" id="KW-1185">Reference proteome</keyword>
<dbReference type="InterPro" id="IPR013750">
    <property type="entry name" value="GHMP_kinase_C_dom"/>
</dbReference>
<dbReference type="InterPro" id="IPR004424">
    <property type="entry name" value="IspE"/>
</dbReference>
<evidence type="ECO:0000256" key="8">
    <source>
        <dbReference type="ARBA" id="ARBA00032554"/>
    </source>
</evidence>
<evidence type="ECO:0000256" key="2">
    <source>
        <dbReference type="ARBA" id="ARBA00012052"/>
    </source>
</evidence>
<evidence type="ECO:0000256" key="9">
    <source>
        <dbReference type="HAMAP-Rule" id="MF_00061"/>
    </source>
</evidence>
<dbReference type="GO" id="GO:0005524">
    <property type="term" value="F:ATP binding"/>
    <property type="evidence" value="ECO:0007669"/>
    <property type="project" value="UniProtKB-UniRule"/>
</dbReference>
<dbReference type="GO" id="GO:0050515">
    <property type="term" value="F:4-(cytidine 5'-diphospho)-2-C-methyl-D-erythritol kinase activity"/>
    <property type="evidence" value="ECO:0007669"/>
    <property type="project" value="UniProtKB-UniRule"/>
</dbReference>
<dbReference type="Pfam" id="PF00288">
    <property type="entry name" value="GHMP_kinases_N"/>
    <property type="match status" value="1"/>
</dbReference>
<comment type="function">
    <text evidence="9">Catalyzes the phosphorylation of the position 2 hydroxy group of 4-diphosphocytidyl-2C-methyl-D-erythritol.</text>
</comment>
<accession>A0A660LFK8</accession>
<dbReference type="GO" id="GO:0019288">
    <property type="term" value="P:isopentenyl diphosphate biosynthetic process, methylerythritol 4-phosphate pathway"/>
    <property type="evidence" value="ECO:0007669"/>
    <property type="project" value="UniProtKB-UniRule"/>
</dbReference>
<dbReference type="SUPFAM" id="SSF54211">
    <property type="entry name" value="Ribosomal protein S5 domain 2-like"/>
    <property type="match status" value="1"/>
</dbReference>
<organism evidence="12 13">
    <name type="scientific">Solirubrobacter pauli</name>
    <dbReference type="NCBI Taxonomy" id="166793"/>
    <lineage>
        <taxon>Bacteria</taxon>
        <taxon>Bacillati</taxon>
        <taxon>Actinomycetota</taxon>
        <taxon>Thermoleophilia</taxon>
        <taxon>Solirubrobacterales</taxon>
        <taxon>Solirubrobacteraceae</taxon>
        <taxon>Solirubrobacter</taxon>
    </lineage>
</organism>
<comment type="pathway">
    <text evidence="9">Isoprenoid biosynthesis; isopentenyl diphosphate biosynthesis via DXP pathway; isopentenyl diphosphate from 1-deoxy-D-xylulose 5-phosphate: step 3/6.</text>
</comment>
<evidence type="ECO:0000259" key="11">
    <source>
        <dbReference type="Pfam" id="PF08544"/>
    </source>
</evidence>
<dbReference type="Proteomes" id="UP000278962">
    <property type="component" value="Unassembled WGS sequence"/>
</dbReference>
<dbReference type="InterPro" id="IPR020568">
    <property type="entry name" value="Ribosomal_Su5_D2-typ_SF"/>
</dbReference>
<comment type="similarity">
    <text evidence="1 9">Belongs to the GHMP kinase family. IspE subfamily.</text>
</comment>
<comment type="caution">
    <text evidence="12">The sequence shown here is derived from an EMBL/GenBank/DDBJ whole genome shotgun (WGS) entry which is preliminary data.</text>
</comment>
<feature type="active site" evidence="9">
    <location>
        <position position="134"/>
    </location>
</feature>
<feature type="domain" description="GHMP kinase C-terminal" evidence="11">
    <location>
        <begin position="196"/>
        <end position="265"/>
    </location>
</feature>
<dbReference type="OrthoDB" id="3173073at2"/>
<reference evidence="12 13" key="1">
    <citation type="submission" date="2018-10" db="EMBL/GenBank/DDBJ databases">
        <title>Genomic Encyclopedia of Archaeal and Bacterial Type Strains, Phase II (KMG-II): from individual species to whole genera.</title>
        <authorList>
            <person name="Goeker M."/>
        </authorList>
    </citation>
    <scope>NUCLEOTIDE SEQUENCE [LARGE SCALE GENOMIC DNA]</scope>
    <source>
        <strain evidence="12 13">DSM 14954</strain>
    </source>
</reference>
<dbReference type="EMBL" id="RBIL01000001">
    <property type="protein sequence ID" value="RKQ91704.1"/>
    <property type="molecule type" value="Genomic_DNA"/>
</dbReference>
<feature type="active site" evidence="9">
    <location>
        <position position="6"/>
    </location>
</feature>
<evidence type="ECO:0000256" key="5">
    <source>
        <dbReference type="ARBA" id="ARBA00022741"/>
    </source>
</evidence>
<evidence type="ECO:0000256" key="6">
    <source>
        <dbReference type="ARBA" id="ARBA00022777"/>
    </source>
</evidence>
<dbReference type="UniPathway" id="UPA00056">
    <property type="reaction ID" value="UER00094"/>
</dbReference>
<evidence type="ECO:0000259" key="10">
    <source>
        <dbReference type="Pfam" id="PF00288"/>
    </source>
</evidence>
<keyword evidence="4 9" id="KW-0808">Transferase</keyword>
<dbReference type="HAMAP" id="MF_00061">
    <property type="entry name" value="IspE"/>
    <property type="match status" value="1"/>
</dbReference>
<evidence type="ECO:0000313" key="12">
    <source>
        <dbReference type="EMBL" id="RKQ91704.1"/>
    </source>
</evidence>
<dbReference type="Gene3D" id="3.30.230.10">
    <property type="match status" value="1"/>
</dbReference>
<keyword evidence="9" id="KW-0414">Isoprene biosynthesis</keyword>
<name>A0A660LFK8_9ACTN</name>
<dbReference type="PANTHER" id="PTHR43527:SF2">
    <property type="entry name" value="4-DIPHOSPHOCYTIDYL-2-C-METHYL-D-ERYTHRITOL KINASE, CHLOROPLASTIC"/>
    <property type="match status" value="1"/>
</dbReference>
<dbReference type="InterPro" id="IPR006204">
    <property type="entry name" value="GHMP_kinase_N_dom"/>
</dbReference>
<dbReference type="PIRSF" id="PIRSF010376">
    <property type="entry name" value="IspE"/>
    <property type="match status" value="1"/>
</dbReference>
<dbReference type="SUPFAM" id="SSF55060">
    <property type="entry name" value="GHMP Kinase, C-terminal domain"/>
    <property type="match status" value="1"/>
</dbReference>
<feature type="domain" description="GHMP kinase N-terminal" evidence="10">
    <location>
        <begin position="67"/>
        <end position="135"/>
    </location>
</feature>
<keyword evidence="7 9" id="KW-0067">ATP-binding</keyword>
<evidence type="ECO:0000313" key="13">
    <source>
        <dbReference type="Proteomes" id="UP000278962"/>
    </source>
</evidence>
<evidence type="ECO:0000256" key="7">
    <source>
        <dbReference type="ARBA" id="ARBA00022840"/>
    </source>
</evidence>
<dbReference type="InterPro" id="IPR014721">
    <property type="entry name" value="Ribsml_uS5_D2-typ_fold_subgr"/>
</dbReference>
<gene>
    <name evidence="9" type="primary">ispE</name>
    <name evidence="12" type="ORF">C8N24_1532</name>
</gene>
<dbReference type="RefSeq" id="WP_121249472.1">
    <property type="nucleotide sequence ID" value="NZ_RBIL01000001.1"/>
</dbReference>